<name>A0A162U045_9BACL</name>
<organism evidence="4 6">
    <name type="scientific">Ferroacidibacillus organovorans</name>
    <dbReference type="NCBI Taxonomy" id="1765683"/>
    <lineage>
        <taxon>Bacteria</taxon>
        <taxon>Bacillati</taxon>
        <taxon>Bacillota</taxon>
        <taxon>Bacilli</taxon>
        <taxon>Bacillales</taxon>
        <taxon>Alicyclobacillaceae</taxon>
        <taxon>Ferroacidibacillus</taxon>
    </lineage>
</organism>
<dbReference type="Proteomes" id="UP000077421">
    <property type="component" value="Unassembled WGS sequence"/>
</dbReference>
<dbReference type="InterPro" id="IPR001633">
    <property type="entry name" value="EAL_dom"/>
</dbReference>
<evidence type="ECO:0000313" key="6">
    <source>
        <dbReference type="Proteomes" id="UP000077421"/>
    </source>
</evidence>
<dbReference type="Pfam" id="PF05227">
    <property type="entry name" value="CHASE3"/>
    <property type="match status" value="1"/>
</dbReference>
<dbReference type="InterPro" id="IPR035919">
    <property type="entry name" value="EAL_sf"/>
</dbReference>
<dbReference type="Pfam" id="PF00990">
    <property type="entry name" value="GGDEF"/>
    <property type="match status" value="1"/>
</dbReference>
<dbReference type="Pfam" id="PF00563">
    <property type="entry name" value="EAL"/>
    <property type="match status" value="1"/>
</dbReference>
<dbReference type="Proteomes" id="UP000190229">
    <property type="component" value="Unassembled WGS sequence"/>
</dbReference>
<evidence type="ECO:0000259" key="2">
    <source>
        <dbReference type="PROSITE" id="PS50883"/>
    </source>
</evidence>
<dbReference type="InterPro" id="IPR043128">
    <property type="entry name" value="Rev_trsase/Diguanyl_cyclase"/>
</dbReference>
<feature type="domain" description="EAL" evidence="2">
    <location>
        <begin position="403"/>
        <end position="655"/>
    </location>
</feature>
<dbReference type="InterPro" id="IPR052155">
    <property type="entry name" value="Biofilm_reg_signaling"/>
</dbReference>
<dbReference type="AlphaFoldDB" id="A0A162U045"/>
<protein>
    <recommendedName>
        <fullName evidence="8">Diguanylate cyclase</fullName>
    </recommendedName>
</protein>
<feature type="domain" description="GGDEF" evidence="3">
    <location>
        <begin position="262"/>
        <end position="394"/>
    </location>
</feature>
<keyword evidence="1" id="KW-0812">Transmembrane</keyword>
<reference evidence="4 6" key="1">
    <citation type="submission" date="2016-02" db="EMBL/GenBank/DDBJ databases">
        <title>Draft genome sequence of Acidibacillus ferrooxidans SLC66.</title>
        <authorList>
            <person name="Oliveira G."/>
            <person name="Nancucheo I."/>
            <person name="Dall'Agnol H."/>
            <person name="Johnson B."/>
            <person name="Oliveira R."/>
            <person name="Nunes G.L."/>
            <person name="Tzotzos G."/>
            <person name="Orellana S.C."/>
            <person name="Salim A.C."/>
            <person name="Araujo F.M."/>
        </authorList>
    </citation>
    <scope>NUCLEOTIDE SEQUENCE [LARGE SCALE GENOMIC DNA]</scope>
    <source>
        <strain evidence="4 6">SLC66</strain>
    </source>
</reference>
<feature type="transmembrane region" description="Helical" evidence="1">
    <location>
        <begin position="20"/>
        <end position="39"/>
    </location>
</feature>
<dbReference type="EMBL" id="MWPS01000005">
    <property type="protein sequence ID" value="OPG17146.1"/>
    <property type="molecule type" value="Genomic_DNA"/>
</dbReference>
<dbReference type="SUPFAM" id="SSF141868">
    <property type="entry name" value="EAL domain-like"/>
    <property type="match status" value="1"/>
</dbReference>
<evidence type="ECO:0000313" key="4">
    <source>
        <dbReference type="EMBL" id="OAG95311.1"/>
    </source>
</evidence>
<dbReference type="CDD" id="cd01949">
    <property type="entry name" value="GGDEF"/>
    <property type="match status" value="1"/>
</dbReference>
<dbReference type="NCBIfam" id="TIGR00254">
    <property type="entry name" value="GGDEF"/>
    <property type="match status" value="1"/>
</dbReference>
<dbReference type="EMBL" id="LSUQ01000002">
    <property type="protein sequence ID" value="OAG95311.1"/>
    <property type="molecule type" value="Genomic_DNA"/>
</dbReference>
<sequence length="658" mass="74900">MASLSSMITFKRLSVEKRILSLITTIILVLLVIGASVFYRSVQVVAAQKEVSNDTHVIVDLDQVLISLLDMETGQRGFLLTGNPDYLAPYLSGKRVIAKNIANLRLRLQQNSTSPSLLTSLNQHIANKERELKTTILLRKKHGFSSSIRIVDTNYGIQQMNEIRKDLSILRSIYLQRVTQAQTISRQEMHITLWLMIIGTVVFTFFLWFAYRQIILDLRAKRLLTERLELESSHDSLTQLPNRRFFLDRLRYSLDLAKREGDKLALLYIDLDGFKPLNDVLGHAFGDQALVLVSKLFLGVKREGDVLSRLGGDEFAILAPHVNDESEITVFAQRLLDAFSDPDIQRLSVRLGASIGISFFPSDAHRVDDLLHAADEAMYRAKRSGGRQFQFYRTQLTEELTREQRLRNDLPSALEKGEIQVWYQPFVKASNQCITGAEALIRWQHPDFGLLLPGDFLPQAEKAGLLPRIAQEVIRVSIAELKTWITLNPDLTLSINLSAQDCLSPGVILSALETALIEHHISAHHVEIELTESSLIRPEADYVIHELHRFGVRLAIDDFGTGYASLEYLSRFPVQKIKIDRSFVKHLPDDPYHQKLVPAMVTMAHSLELDVTAEGIETFDQEQFMQEIQCDYLQGYRYGRPMQSTDFVKMIQTYLPKS</sequence>
<dbReference type="CDD" id="cd19410">
    <property type="entry name" value="HK9-like_sensor"/>
    <property type="match status" value="1"/>
</dbReference>
<dbReference type="Gene3D" id="3.20.20.450">
    <property type="entry name" value="EAL domain"/>
    <property type="match status" value="1"/>
</dbReference>
<reference evidence="5 7" key="2">
    <citation type="submission" date="2017-02" db="EMBL/GenBank/DDBJ databases">
        <title>Draft genome of Acidibacillus ferrooxidans Huett2.</title>
        <authorList>
            <person name="Schopf S."/>
        </authorList>
    </citation>
    <scope>NUCLEOTIDE SEQUENCE [LARGE SCALE GENOMIC DNA]</scope>
    <source>
        <strain evidence="5 7">Huett2</strain>
    </source>
</reference>
<evidence type="ECO:0000259" key="3">
    <source>
        <dbReference type="PROSITE" id="PS50887"/>
    </source>
</evidence>
<evidence type="ECO:0000256" key="1">
    <source>
        <dbReference type="SAM" id="Phobius"/>
    </source>
</evidence>
<dbReference type="STRING" id="1765683.B2M26_02070"/>
<dbReference type="SMART" id="SM00052">
    <property type="entry name" value="EAL"/>
    <property type="match status" value="1"/>
</dbReference>
<keyword evidence="1" id="KW-0472">Membrane</keyword>
<accession>A0A162U045</accession>
<proteinExistence type="predicted"/>
<keyword evidence="1" id="KW-1133">Transmembrane helix</keyword>
<evidence type="ECO:0008006" key="8">
    <source>
        <dbReference type="Google" id="ProtNLM"/>
    </source>
</evidence>
<gene>
    <name evidence="4" type="ORF">AYW79_01180</name>
    <name evidence="5" type="ORF">B2M26_02070</name>
</gene>
<keyword evidence="7" id="KW-1185">Reference proteome</keyword>
<dbReference type="PROSITE" id="PS50887">
    <property type="entry name" value="GGDEF"/>
    <property type="match status" value="1"/>
</dbReference>
<dbReference type="SMART" id="SM00267">
    <property type="entry name" value="GGDEF"/>
    <property type="match status" value="1"/>
</dbReference>
<dbReference type="PANTHER" id="PTHR44757:SF2">
    <property type="entry name" value="BIOFILM ARCHITECTURE MAINTENANCE PROTEIN MBAA"/>
    <property type="match status" value="1"/>
</dbReference>
<dbReference type="OrthoDB" id="9762141at2"/>
<dbReference type="PROSITE" id="PS50883">
    <property type="entry name" value="EAL"/>
    <property type="match status" value="1"/>
</dbReference>
<dbReference type="RefSeq" id="WP_067560679.1">
    <property type="nucleotide sequence ID" value="NZ_LVKL01000076.1"/>
</dbReference>
<dbReference type="InterPro" id="IPR000160">
    <property type="entry name" value="GGDEF_dom"/>
</dbReference>
<dbReference type="CDD" id="cd01948">
    <property type="entry name" value="EAL"/>
    <property type="match status" value="1"/>
</dbReference>
<evidence type="ECO:0000313" key="7">
    <source>
        <dbReference type="Proteomes" id="UP000190229"/>
    </source>
</evidence>
<dbReference type="InterPro" id="IPR007891">
    <property type="entry name" value="CHASE3"/>
</dbReference>
<comment type="caution">
    <text evidence="4">The sequence shown here is derived from an EMBL/GenBank/DDBJ whole genome shotgun (WGS) entry which is preliminary data.</text>
</comment>
<dbReference type="SUPFAM" id="SSF55073">
    <property type="entry name" value="Nucleotide cyclase"/>
    <property type="match status" value="1"/>
</dbReference>
<dbReference type="PANTHER" id="PTHR44757">
    <property type="entry name" value="DIGUANYLATE CYCLASE DGCP"/>
    <property type="match status" value="1"/>
</dbReference>
<dbReference type="Gene3D" id="3.30.70.270">
    <property type="match status" value="1"/>
</dbReference>
<feature type="transmembrane region" description="Helical" evidence="1">
    <location>
        <begin position="191"/>
        <end position="211"/>
    </location>
</feature>
<dbReference type="InterPro" id="IPR029787">
    <property type="entry name" value="Nucleotide_cyclase"/>
</dbReference>
<evidence type="ECO:0000313" key="5">
    <source>
        <dbReference type="EMBL" id="OPG17146.1"/>
    </source>
</evidence>